<dbReference type="AlphaFoldDB" id="A0A6A4BHD9"/>
<evidence type="ECO:0000313" key="3">
    <source>
        <dbReference type="EMBL" id="KAE9177205.1"/>
    </source>
</evidence>
<sequence>MCVQWKELKFEKKNMSGEEGRAERFGRRHEQELWQLKLKWQKLRWLKLQENQELRNSLRKRCTRLLVLRHEIRIIG</sequence>
<reference evidence="5 6" key="1">
    <citation type="submission" date="2018-08" db="EMBL/GenBank/DDBJ databases">
        <title>Genomic investigation of the strawberry pathogen Phytophthora fragariae indicates pathogenicity is determined by transcriptional variation in three key races.</title>
        <authorList>
            <person name="Adams T.M."/>
            <person name="Armitage A.D."/>
            <person name="Sobczyk M.K."/>
            <person name="Bates H.J."/>
            <person name="Dunwell J.M."/>
            <person name="Nellist C.F."/>
            <person name="Harrison R.J."/>
        </authorList>
    </citation>
    <scope>NUCLEOTIDE SEQUENCE [LARGE SCALE GENOMIC DNA]</scope>
    <source>
        <strain evidence="4 6">A4</strain>
        <strain evidence="3 7">BC-1</strain>
        <strain evidence="2 8">NOV-5</strain>
        <strain evidence="1 5">NOV-9</strain>
    </source>
</reference>
<dbReference type="EMBL" id="QXGF01003531">
    <property type="protein sequence ID" value="KAE8921354.1"/>
    <property type="molecule type" value="Genomic_DNA"/>
</dbReference>
<name>A0A6A4BHD9_9STRA</name>
<gene>
    <name evidence="4" type="ORF">PF001_g27335</name>
    <name evidence="3" type="ORF">PF002_g28397</name>
    <name evidence="2" type="ORF">PF006_g27347</name>
    <name evidence="1" type="ORF">PF009_g28360</name>
</gene>
<dbReference type="EMBL" id="QXGD01003482">
    <property type="protein sequence ID" value="KAE9177205.1"/>
    <property type="molecule type" value="Genomic_DNA"/>
</dbReference>
<protein>
    <submittedName>
        <fullName evidence="4">Uncharacterized protein</fullName>
    </submittedName>
</protein>
<evidence type="ECO:0000313" key="7">
    <source>
        <dbReference type="Proteomes" id="UP000440367"/>
    </source>
</evidence>
<dbReference type="EMBL" id="QXGA01003700">
    <property type="protein sequence ID" value="KAE9080273.1"/>
    <property type="molecule type" value="Genomic_DNA"/>
</dbReference>
<dbReference type="Proteomes" id="UP000429523">
    <property type="component" value="Unassembled WGS sequence"/>
</dbReference>
<evidence type="ECO:0000313" key="5">
    <source>
        <dbReference type="Proteomes" id="UP000429523"/>
    </source>
</evidence>
<evidence type="ECO:0000313" key="4">
    <source>
        <dbReference type="EMBL" id="KAE9273825.1"/>
    </source>
</evidence>
<evidence type="ECO:0000313" key="6">
    <source>
        <dbReference type="Proteomes" id="UP000437068"/>
    </source>
</evidence>
<accession>A0A6A4BHD9</accession>
<dbReference type="Proteomes" id="UP000437068">
    <property type="component" value="Unassembled WGS sequence"/>
</dbReference>
<evidence type="ECO:0000313" key="2">
    <source>
        <dbReference type="EMBL" id="KAE9080273.1"/>
    </source>
</evidence>
<proteinExistence type="predicted"/>
<evidence type="ECO:0000313" key="8">
    <source>
        <dbReference type="Proteomes" id="UP000440732"/>
    </source>
</evidence>
<dbReference type="EMBL" id="QXGE01003683">
    <property type="protein sequence ID" value="KAE9273825.1"/>
    <property type="molecule type" value="Genomic_DNA"/>
</dbReference>
<dbReference type="Proteomes" id="UP000440732">
    <property type="component" value="Unassembled WGS sequence"/>
</dbReference>
<dbReference type="Proteomes" id="UP000440367">
    <property type="component" value="Unassembled WGS sequence"/>
</dbReference>
<comment type="caution">
    <text evidence="4">The sequence shown here is derived from an EMBL/GenBank/DDBJ whole genome shotgun (WGS) entry which is preliminary data.</text>
</comment>
<evidence type="ECO:0000313" key="1">
    <source>
        <dbReference type="EMBL" id="KAE8921354.1"/>
    </source>
</evidence>
<organism evidence="4 6">
    <name type="scientific">Phytophthora fragariae</name>
    <dbReference type="NCBI Taxonomy" id="53985"/>
    <lineage>
        <taxon>Eukaryota</taxon>
        <taxon>Sar</taxon>
        <taxon>Stramenopiles</taxon>
        <taxon>Oomycota</taxon>
        <taxon>Peronosporomycetes</taxon>
        <taxon>Peronosporales</taxon>
        <taxon>Peronosporaceae</taxon>
        <taxon>Phytophthora</taxon>
    </lineage>
</organism>